<organism evidence="2 3">
    <name type="scientific">Dendrobium thyrsiflorum</name>
    <name type="common">Pinecone-like raceme dendrobium</name>
    <name type="synonym">Orchid</name>
    <dbReference type="NCBI Taxonomy" id="117978"/>
    <lineage>
        <taxon>Eukaryota</taxon>
        <taxon>Viridiplantae</taxon>
        <taxon>Streptophyta</taxon>
        <taxon>Embryophyta</taxon>
        <taxon>Tracheophyta</taxon>
        <taxon>Spermatophyta</taxon>
        <taxon>Magnoliopsida</taxon>
        <taxon>Liliopsida</taxon>
        <taxon>Asparagales</taxon>
        <taxon>Orchidaceae</taxon>
        <taxon>Epidendroideae</taxon>
        <taxon>Malaxideae</taxon>
        <taxon>Dendrobiinae</taxon>
        <taxon>Dendrobium</taxon>
    </lineage>
</organism>
<dbReference type="Proteomes" id="UP001552299">
    <property type="component" value="Unassembled WGS sequence"/>
</dbReference>
<reference evidence="2 3" key="1">
    <citation type="journal article" date="2024" name="Plant Biotechnol. J.">
        <title>Dendrobium thyrsiflorum genome and its molecular insights into genes involved in important horticultural traits.</title>
        <authorList>
            <person name="Chen B."/>
            <person name="Wang J.Y."/>
            <person name="Zheng P.J."/>
            <person name="Li K.L."/>
            <person name="Liang Y.M."/>
            <person name="Chen X.F."/>
            <person name="Zhang C."/>
            <person name="Zhao X."/>
            <person name="He X."/>
            <person name="Zhang G.Q."/>
            <person name="Liu Z.J."/>
            <person name="Xu Q."/>
        </authorList>
    </citation>
    <scope>NUCLEOTIDE SEQUENCE [LARGE SCALE GENOMIC DNA]</scope>
    <source>
        <strain evidence="2">GZMU011</strain>
    </source>
</reference>
<comment type="caution">
    <text evidence="2">The sequence shown here is derived from an EMBL/GenBank/DDBJ whole genome shotgun (WGS) entry which is preliminary data.</text>
</comment>
<feature type="region of interest" description="Disordered" evidence="1">
    <location>
        <begin position="81"/>
        <end position="188"/>
    </location>
</feature>
<keyword evidence="3" id="KW-1185">Reference proteome</keyword>
<evidence type="ECO:0000313" key="3">
    <source>
        <dbReference type="Proteomes" id="UP001552299"/>
    </source>
</evidence>
<feature type="compositionally biased region" description="Basic and acidic residues" evidence="1">
    <location>
        <begin position="141"/>
        <end position="156"/>
    </location>
</feature>
<protein>
    <submittedName>
        <fullName evidence="2">Uncharacterized protein</fullName>
    </submittedName>
</protein>
<dbReference type="EMBL" id="JANQDX010000006">
    <property type="protein sequence ID" value="KAL0922851.1"/>
    <property type="molecule type" value="Genomic_DNA"/>
</dbReference>
<proteinExistence type="predicted"/>
<name>A0ABD0VJQ6_DENTH</name>
<sequence>MRKVGGVMMDPIKIPWFRRPGSSWSLVYLVRGGSRPNLTEGSLSAAMGCFVQGYLVDLGFDAIGEHTGDNHDCNIMVPFGGKPPSSEGPGRDRLPTVPFSGKTIGFGRKKRTQVRKLPSTVASSRRSSRSQNVVTSALTGRESRTRSESTVTKESKGGGLGGLTGFGRRSTRKGESTLTASGLPLLAR</sequence>
<dbReference type="AlphaFoldDB" id="A0ABD0VJQ6"/>
<evidence type="ECO:0000313" key="2">
    <source>
        <dbReference type="EMBL" id="KAL0922851.1"/>
    </source>
</evidence>
<accession>A0ABD0VJQ6</accession>
<gene>
    <name evidence="2" type="ORF">M5K25_006878</name>
</gene>
<evidence type="ECO:0000256" key="1">
    <source>
        <dbReference type="SAM" id="MobiDB-lite"/>
    </source>
</evidence>